<dbReference type="InterPro" id="IPR017972">
    <property type="entry name" value="Cyt_P450_CS"/>
</dbReference>
<dbReference type="PANTHER" id="PTHR46300:SF7">
    <property type="entry name" value="P450, PUTATIVE (EUROFUNG)-RELATED"/>
    <property type="match status" value="1"/>
</dbReference>
<comment type="similarity">
    <text evidence="3 10">Belongs to the cytochrome P450 family.</text>
</comment>
<evidence type="ECO:0000256" key="10">
    <source>
        <dbReference type="RuleBase" id="RU000461"/>
    </source>
</evidence>
<keyword evidence="4 9" id="KW-0349">Heme</keyword>
<dbReference type="InterPro" id="IPR050364">
    <property type="entry name" value="Cytochrome_P450_fung"/>
</dbReference>
<dbReference type="Pfam" id="PF00067">
    <property type="entry name" value="p450"/>
    <property type="match status" value="1"/>
</dbReference>
<sequence>MIDLKVTLSAITVLAATSLALSFWWHRKRSGNRPYPPGPPGYPIIGNVHSLFRGERWKLLTQYQQQYGDIVHLHGMGTHIFSLNSLEVIEDLLGKRGHIYSHRPVFTVVGELMGLDQSTPLLHYGAQWRAHRKFAHQVLSPTSVKQYHVLQEDLAVLLCSDILNQPEELFSSSRLFASRVVITVTYGLNVRTADHMYIKHAHETMNLVSRATIPGAYLCDFLPFMKYLPSWMGFQKEAVVGREMIERLVALPYEHVKRDLAAGSASPSLTRDLLSTIDKTPDFEYQAKWTAGSMYGAGGEATYATIITFILTMLLNQEKQALAQQEIDKVIGSSRLPKVSDMDDLPYVNAVIKETMRWHPLLPLTLARRTAQDDFYNGYFIPEGSLVIPNPWSIAFAENSKYDPNEFIPERFLDPTVNTIDPYTWAFGFGRRVCPGKALAQNSVFIAIVTILYTFNIAPVDDEKVVPEFEEHLISYPKPFKCVITPRSDATVNMISQRATECYT</sequence>
<dbReference type="PANTHER" id="PTHR46300">
    <property type="entry name" value="P450, PUTATIVE (EUROFUNG)-RELATED-RELATED"/>
    <property type="match status" value="1"/>
</dbReference>
<organism evidence="11 12">
    <name type="scientific">Hypholoma sublateritium (strain FD-334 SS-4)</name>
    <dbReference type="NCBI Taxonomy" id="945553"/>
    <lineage>
        <taxon>Eukaryota</taxon>
        <taxon>Fungi</taxon>
        <taxon>Dikarya</taxon>
        <taxon>Basidiomycota</taxon>
        <taxon>Agaricomycotina</taxon>
        <taxon>Agaricomycetes</taxon>
        <taxon>Agaricomycetidae</taxon>
        <taxon>Agaricales</taxon>
        <taxon>Agaricineae</taxon>
        <taxon>Strophariaceae</taxon>
        <taxon>Hypholoma</taxon>
    </lineage>
</organism>
<dbReference type="GO" id="GO:0016705">
    <property type="term" value="F:oxidoreductase activity, acting on paired donors, with incorporation or reduction of molecular oxygen"/>
    <property type="evidence" value="ECO:0007669"/>
    <property type="project" value="InterPro"/>
</dbReference>
<dbReference type="SUPFAM" id="SSF48264">
    <property type="entry name" value="Cytochrome P450"/>
    <property type="match status" value="1"/>
</dbReference>
<evidence type="ECO:0000256" key="4">
    <source>
        <dbReference type="ARBA" id="ARBA00022617"/>
    </source>
</evidence>
<evidence type="ECO:0000256" key="1">
    <source>
        <dbReference type="ARBA" id="ARBA00001971"/>
    </source>
</evidence>
<dbReference type="InterPro" id="IPR036396">
    <property type="entry name" value="Cyt_P450_sf"/>
</dbReference>
<dbReference type="InterPro" id="IPR001128">
    <property type="entry name" value="Cyt_P450"/>
</dbReference>
<evidence type="ECO:0000256" key="3">
    <source>
        <dbReference type="ARBA" id="ARBA00010617"/>
    </source>
</evidence>
<dbReference type="Gene3D" id="1.10.630.10">
    <property type="entry name" value="Cytochrome P450"/>
    <property type="match status" value="1"/>
</dbReference>
<dbReference type="OrthoDB" id="2789670at2759"/>
<keyword evidence="12" id="KW-1185">Reference proteome</keyword>
<reference evidence="12" key="1">
    <citation type="submission" date="2014-04" db="EMBL/GenBank/DDBJ databases">
        <title>Evolutionary Origins and Diversification of the Mycorrhizal Mutualists.</title>
        <authorList>
            <consortium name="DOE Joint Genome Institute"/>
            <consortium name="Mycorrhizal Genomics Consortium"/>
            <person name="Kohler A."/>
            <person name="Kuo A."/>
            <person name="Nagy L.G."/>
            <person name="Floudas D."/>
            <person name="Copeland A."/>
            <person name="Barry K.W."/>
            <person name="Cichocki N."/>
            <person name="Veneault-Fourrey C."/>
            <person name="LaButti K."/>
            <person name="Lindquist E.A."/>
            <person name="Lipzen A."/>
            <person name="Lundell T."/>
            <person name="Morin E."/>
            <person name="Murat C."/>
            <person name="Riley R."/>
            <person name="Ohm R."/>
            <person name="Sun H."/>
            <person name="Tunlid A."/>
            <person name="Henrissat B."/>
            <person name="Grigoriev I.V."/>
            <person name="Hibbett D.S."/>
            <person name="Martin F."/>
        </authorList>
    </citation>
    <scope>NUCLEOTIDE SEQUENCE [LARGE SCALE GENOMIC DNA]</scope>
    <source>
        <strain evidence="12">FD-334 SS-4</strain>
    </source>
</reference>
<dbReference type="PROSITE" id="PS00086">
    <property type="entry name" value="CYTOCHROME_P450"/>
    <property type="match status" value="1"/>
</dbReference>
<evidence type="ECO:0000313" key="11">
    <source>
        <dbReference type="EMBL" id="KJA28899.1"/>
    </source>
</evidence>
<dbReference type="EMBL" id="KN817520">
    <property type="protein sequence ID" value="KJA28899.1"/>
    <property type="molecule type" value="Genomic_DNA"/>
</dbReference>
<keyword evidence="7 9" id="KW-0408">Iron</keyword>
<keyword evidence="8 10" id="KW-0503">Monooxygenase</keyword>
<evidence type="ECO:0000256" key="2">
    <source>
        <dbReference type="ARBA" id="ARBA00005179"/>
    </source>
</evidence>
<evidence type="ECO:0000256" key="9">
    <source>
        <dbReference type="PIRSR" id="PIRSR602401-1"/>
    </source>
</evidence>
<accession>A0A0D2PDG1</accession>
<comment type="cofactor">
    <cofactor evidence="1 9">
        <name>heme</name>
        <dbReference type="ChEBI" id="CHEBI:30413"/>
    </cofactor>
</comment>
<keyword evidence="5 9" id="KW-0479">Metal-binding</keyword>
<dbReference type="CDD" id="cd11065">
    <property type="entry name" value="CYP64-like"/>
    <property type="match status" value="1"/>
</dbReference>
<protein>
    <recommendedName>
        <fullName evidence="13">Cytochrome P450</fullName>
    </recommendedName>
</protein>
<dbReference type="PRINTS" id="PR00463">
    <property type="entry name" value="EP450I"/>
</dbReference>
<dbReference type="PRINTS" id="PR00385">
    <property type="entry name" value="P450"/>
</dbReference>
<dbReference type="OMA" id="IWKDANE"/>
<evidence type="ECO:0000313" key="12">
    <source>
        <dbReference type="Proteomes" id="UP000054270"/>
    </source>
</evidence>
<evidence type="ECO:0000256" key="6">
    <source>
        <dbReference type="ARBA" id="ARBA00023002"/>
    </source>
</evidence>
<dbReference type="Proteomes" id="UP000054270">
    <property type="component" value="Unassembled WGS sequence"/>
</dbReference>
<dbReference type="GO" id="GO:0004497">
    <property type="term" value="F:monooxygenase activity"/>
    <property type="evidence" value="ECO:0007669"/>
    <property type="project" value="UniProtKB-KW"/>
</dbReference>
<dbReference type="GO" id="GO:0005506">
    <property type="term" value="F:iron ion binding"/>
    <property type="evidence" value="ECO:0007669"/>
    <property type="project" value="InterPro"/>
</dbReference>
<gene>
    <name evidence="11" type="ORF">HYPSUDRAFT_33334</name>
</gene>
<dbReference type="GO" id="GO:0020037">
    <property type="term" value="F:heme binding"/>
    <property type="evidence" value="ECO:0007669"/>
    <property type="project" value="InterPro"/>
</dbReference>
<evidence type="ECO:0000256" key="7">
    <source>
        <dbReference type="ARBA" id="ARBA00023004"/>
    </source>
</evidence>
<dbReference type="AlphaFoldDB" id="A0A0D2PDG1"/>
<evidence type="ECO:0000256" key="8">
    <source>
        <dbReference type="ARBA" id="ARBA00023033"/>
    </source>
</evidence>
<dbReference type="InterPro" id="IPR002401">
    <property type="entry name" value="Cyt_P450_E_grp-I"/>
</dbReference>
<evidence type="ECO:0000256" key="5">
    <source>
        <dbReference type="ARBA" id="ARBA00022723"/>
    </source>
</evidence>
<dbReference type="STRING" id="945553.A0A0D2PDG1"/>
<proteinExistence type="inferred from homology"/>
<feature type="binding site" description="axial binding residue" evidence="9">
    <location>
        <position position="434"/>
    </location>
    <ligand>
        <name>heme</name>
        <dbReference type="ChEBI" id="CHEBI:30413"/>
    </ligand>
    <ligandPart>
        <name>Fe</name>
        <dbReference type="ChEBI" id="CHEBI:18248"/>
    </ligandPart>
</feature>
<keyword evidence="6 10" id="KW-0560">Oxidoreductase</keyword>
<evidence type="ECO:0008006" key="13">
    <source>
        <dbReference type="Google" id="ProtNLM"/>
    </source>
</evidence>
<comment type="pathway">
    <text evidence="2">Secondary metabolite biosynthesis.</text>
</comment>
<name>A0A0D2PDG1_HYPSF</name>